<reference evidence="2" key="1">
    <citation type="submission" date="2024-07" db="EMBL/GenBank/DDBJ databases">
        <title>Two chromosome-level genome assemblies of Korean endemic species Abeliophyllum distichum and Forsythia ovata (Oleaceae).</title>
        <authorList>
            <person name="Jang H."/>
        </authorList>
    </citation>
    <scope>NUCLEOTIDE SEQUENCE [LARGE SCALE GENOMIC DNA]</scope>
</reference>
<accession>A0ABD1QG92</accession>
<evidence type="ECO:0000313" key="2">
    <source>
        <dbReference type="Proteomes" id="UP001604336"/>
    </source>
</evidence>
<evidence type="ECO:0000313" key="1">
    <source>
        <dbReference type="EMBL" id="KAL2475227.1"/>
    </source>
</evidence>
<dbReference type="GO" id="GO:0003964">
    <property type="term" value="F:RNA-directed DNA polymerase activity"/>
    <property type="evidence" value="ECO:0007669"/>
    <property type="project" value="UniProtKB-KW"/>
</dbReference>
<organism evidence="1 2">
    <name type="scientific">Abeliophyllum distichum</name>
    <dbReference type="NCBI Taxonomy" id="126358"/>
    <lineage>
        <taxon>Eukaryota</taxon>
        <taxon>Viridiplantae</taxon>
        <taxon>Streptophyta</taxon>
        <taxon>Embryophyta</taxon>
        <taxon>Tracheophyta</taxon>
        <taxon>Spermatophyta</taxon>
        <taxon>Magnoliopsida</taxon>
        <taxon>eudicotyledons</taxon>
        <taxon>Gunneridae</taxon>
        <taxon>Pentapetalae</taxon>
        <taxon>asterids</taxon>
        <taxon>lamiids</taxon>
        <taxon>Lamiales</taxon>
        <taxon>Oleaceae</taxon>
        <taxon>Forsythieae</taxon>
        <taxon>Abeliophyllum</taxon>
    </lineage>
</organism>
<dbReference type="EMBL" id="JBFOLK010000011">
    <property type="protein sequence ID" value="KAL2475227.1"/>
    <property type="molecule type" value="Genomic_DNA"/>
</dbReference>
<dbReference type="Proteomes" id="UP001604336">
    <property type="component" value="Unassembled WGS sequence"/>
</dbReference>
<keyword evidence="1" id="KW-0808">Transferase</keyword>
<gene>
    <name evidence="1" type="ORF">Adt_35963</name>
</gene>
<dbReference type="AlphaFoldDB" id="A0ABD1QG92"/>
<sequence>MTIQNKPMDINPEKVEEEMILDEGLDLWIIGPDFLASPTEELEAFPINPSDPTQMLQVGKKLDEGIKKELKQFLQKNTYVFTWKHNDMVGIEPSIACHPLKVNPKVHPKIHKRKPLSTERYGALKNNKKVEGACIIF</sequence>
<name>A0ABD1QG92_9LAMI</name>
<proteinExistence type="predicted"/>
<protein>
    <submittedName>
        <fullName evidence="1">Reverse transcriptase</fullName>
    </submittedName>
</protein>
<keyword evidence="1" id="KW-0695">RNA-directed DNA polymerase</keyword>
<keyword evidence="2" id="KW-1185">Reference proteome</keyword>
<comment type="caution">
    <text evidence="1">The sequence shown here is derived from an EMBL/GenBank/DDBJ whole genome shotgun (WGS) entry which is preliminary data.</text>
</comment>
<keyword evidence="1" id="KW-0548">Nucleotidyltransferase</keyword>